<dbReference type="SFLD" id="SFLDS00029">
    <property type="entry name" value="Radical_SAM"/>
    <property type="match status" value="1"/>
</dbReference>
<dbReference type="InterPro" id="IPR025274">
    <property type="entry name" value="DUF4070"/>
</dbReference>
<dbReference type="SFLD" id="SFLDG01082">
    <property type="entry name" value="B12-binding_domain_containing"/>
    <property type="match status" value="1"/>
</dbReference>
<keyword evidence="5" id="KW-0411">Iron-sulfur</keyword>
<dbReference type="InterPro" id="IPR034466">
    <property type="entry name" value="Methyltransferase_Class_B"/>
</dbReference>
<sequence length="535" mass="60377">MASDVCNVLLVFPRFSAGSFWNYGATCELIGAKYPAPPLGLITVAAMLPENWNVRLIDRNTDPYEEKDLDWADMVFTGGMLPQQADALKVIRQCKARNVPVVVGGPDATSSPDVYREADFRVLGEAEGILERFLEAWAQGERSGTFSAEKFKADVTSTPIPRFDLLKFENYVQVNVQYSRGCPFTCEFCDIIELYGRVPRTKTNEQMLAELDRLYDLGYRGHVDFVDDNLIGNKKAVKGFLPELIKWQKDRNNPFEMSTEASLNLADDEALLKLMQQARFFSVFIGIESPDPEVLNATRKKQNTRRDIAKSVHKIYDAGIWVLAGFIVGFDQESDQVASEITALIEEAAIPVSMAGLLFALPNTQLTRRLAKEGRLHTGFDHFEEDDGFGDQCTSGLNFETVRDRAKILRDYRKIIDEIYSPEAYFGRVRKVADMLNMEGENGSLIGAGLMHDLKMFGKLVWAMTFKNTTYRGPFWRTLMHTAFHNFGAVKPVMMMIALYVHLGPFSRYVVGQIDKQIEEIERGDWKAPALVAAE</sequence>
<dbReference type="InterPro" id="IPR058240">
    <property type="entry name" value="rSAM_sf"/>
</dbReference>
<keyword evidence="8" id="KW-1185">Reference proteome</keyword>
<feature type="domain" description="Radical SAM core" evidence="6">
    <location>
        <begin position="168"/>
        <end position="391"/>
    </location>
</feature>
<dbReference type="Proteomes" id="UP000186002">
    <property type="component" value="Unassembled WGS sequence"/>
</dbReference>
<dbReference type="Gene3D" id="3.80.30.20">
    <property type="entry name" value="tm_1862 like domain"/>
    <property type="match status" value="1"/>
</dbReference>
<dbReference type="Pfam" id="PF02310">
    <property type="entry name" value="B12-binding"/>
    <property type="match status" value="1"/>
</dbReference>
<dbReference type="SUPFAM" id="SSF102114">
    <property type="entry name" value="Radical SAM enzymes"/>
    <property type="match status" value="1"/>
</dbReference>
<comment type="cofactor">
    <cofactor evidence="1">
        <name>[4Fe-4S] cluster</name>
        <dbReference type="ChEBI" id="CHEBI:49883"/>
    </cofactor>
</comment>
<name>A0A1M6ZW27_9HYPH</name>
<dbReference type="InterPro" id="IPR023404">
    <property type="entry name" value="rSAM_horseshoe"/>
</dbReference>
<dbReference type="GO" id="GO:0051536">
    <property type="term" value="F:iron-sulfur cluster binding"/>
    <property type="evidence" value="ECO:0007669"/>
    <property type="project" value="UniProtKB-KW"/>
</dbReference>
<dbReference type="CDD" id="cd01335">
    <property type="entry name" value="Radical_SAM"/>
    <property type="match status" value="1"/>
</dbReference>
<dbReference type="InterPro" id="IPR007197">
    <property type="entry name" value="rSAM"/>
</dbReference>
<dbReference type="InterPro" id="IPR006638">
    <property type="entry name" value="Elp3/MiaA/NifB-like_rSAM"/>
</dbReference>
<dbReference type="Gene3D" id="3.40.50.280">
    <property type="entry name" value="Cobalamin-binding domain"/>
    <property type="match status" value="1"/>
</dbReference>
<keyword evidence="4" id="KW-0408">Iron</keyword>
<proteinExistence type="predicted"/>
<evidence type="ECO:0000256" key="5">
    <source>
        <dbReference type="ARBA" id="ARBA00023014"/>
    </source>
</evidence>
<dbReference type="GO" id="GO:0005829">
    <property type="term" value="C:cytosol"/>
    <property type="evidence" value="ECO:0007669"/>
    <property type="project" value="TreeGrafter"/>
</dbReference>
<keyword evidence="2" id="KW-0949">S-adenosyl-L-methionine</keyword>
<dbReference type="OrthoDB" id="9801424at2"/>
<dbReference type="STRING" id="735517.SAMN05444272_0360"/>
<dbReference type="AlphaFoldDB" id="A0A1M6ZW27"/>
<evidence type="ECO:0000256" key="4">
    <source>
        <dbReference type="ARBA" id="ARBA00023004"/>
    </source>
</evidence>
<dbReference type="PROSITE" id="PS51918">
    <property type="entry name" value="RADICAL_SAM"/>
    <property type="match status" value="1"/>
</dbReference>
<dbReference type="SFLD" id="SFLDF00303">
    <property type="entry name" value="hopanoid_C2-methyltransferase"/>
    <property type="match status" value="1"/>
</dbReference>
<dbReference type="Pfam" id="PF13282">
    <property type="entry name" value="DUF4070"/>
    <property type="match status" value="1"/>
</dbReference>
<evidence type="ECO:0000256" key="1">
    <source>
        <dbReference type="ARBA" id="ARBA00001966"/>
    </source>
</evidence>
<dbReference type="EMBL" id="FRBW01000001">
    <property type="protein sequence ID" value="SHL34708.1"/>
    <property type="molecule type" value="Genomic_DNA"/>
</dbReference>
<organism evidence="7 8">
    <name type="scientific">Roseibium suaedae</name>
    <dbReference type="NCBI Taxonomy" id="735517"/>
    <lineage>
        <taxon>Bacteria</taxon>
        <taxon>Pseudomonadati</taxon>
        <taxon>Pseudomonadota</taxon>
        <taxon>Alphaproteobacteria</taxon>
        <taxon>Hyphomicrobiales</taxon>
        <taxon>Stappiaceae</taxon>
        <taxon>Roseibium</taxon>
    </lineage>
</organism>
<dbReference type="RefSeq" id="WP_073008048.1">
    <property type="nucleotide sequence ID" value="NZ_FRBW01000001.1"/>
</dbReference>
<accession>A0A1M6ZW27</accession>
<gene>
    <name evidence="7" type="ORF">SAMN05444272_0360</name>
</gene>
<protein>
    <submittedName>
        <fullName evidence="7">Radical SAM superfamily enzyme YgiQ, UPF0313 family</fullName>
    </submittedName>
</protein>
<evidence type="ECO:0000259" key="6">
    <source>
        <dbReference type="PROSITE" id="PS51918"/>
    </source>
</evidence>
<keyword evidence="3" id="KW-0479">Metal-binding</keyword>
<dbReference type="PANTHER" id="PTHR43409">
    <property type="entry name" value="ANAEROBIC MAGNESIUM-PROTOPORPHYRIN IX MONOMETHYL ESTER CYCLASE-RELATED"/>
    <property type="match status" value="1"/>
</dbReference>
<dbReference type="PANTHER" id="PTHR43409:SF3">
    <property type="entry name" value="HYPOTHETICAL METHYLTRANSFERASE"/>
    <property type="match status" value="1"/>
</dbReference>
<dbReference type="SFLD" id="SFLDG01123">
    <property type="entry name" value="methyltransferase_(Class_B)"/>
    <property type="match status" value="1"/>
</dbReference>
<dbReference type="InterPro" id="IPR034530">
    <property type="entry name" value="HpnP-like"/>
</dbReference>
<evidence type="ECO:0000313" key="8">
    <source>
        <dbReference type="Proteomes" id="UP000186002"/>
    </source>
</evidence>
<dbReference type="GO" id="GO:0046872">
    <property type="term" value="F:metal ion binding"/>
    <property type="evidence" value="ECO:0007669"/>
    <property type="project" value="UniProtKB-KW"/>
</dbReference>
<evidence type="ECO:0000256" key="3">
    <source>
        <dbReference type="ARBA" id="ARBA00022723"/>
    </source>
</evidence>
<dbReference type="InterPro" id="IPR051198">
    <property type="entry name" value="BchE-like"/>
</dbReference>
<dbReference type="GO" id="GO:0031419">
    <property type="term" value="F:cobalamin binding"/>
    <property type="evidence" value="ECO:0007669"/>
    <property type="project" value="InterPro"/>
</dbReference>
<reference evidence="7 8" key="1">
    <citation type="submission" date="2016-11" db="EMBL/GenBank/DDBJ databases">
        <authorList>
            <person name="Jaros S."/>
            <person name="Januszkiewicz K."/>
            <person name="Wedrychowicz H."/>
        </authorList>
    </citation>
    <scope>NUCLEOTIDE SEQUENCE [LARGE SCALE GENOMIC DNA]</scope>
    <source>
        <strain evidence="7 8">DSM 22153</strain>
    </source>
</reference>
<dbReference type="GO" id="GO:0003824">
    <property type="term" value="F:catalytic activity"/>
    <property type="evidence" value="ECO:0007669"/>
    <property type="project" value="InterPro"/>
</dbReference>
<dbReference type="Pfam" id="PF04055">
    <property type="entry name" value="Radical_SAM"/>
    <property type="match status" value="1"/>
</dbReference>
<evidence type="ECO:0000313" key="7">
    <source>
        <dbReference type="EMBL" id="SHL34708.1"/>
    </source>
</evidence>
<dbReference type="InterPro" id="IPR006158">
    <property type="entry name" value="Cobalamin-bd"/>
</dbReference>
<evidence type="ECO:0000256" key="2">
    <source>
        <dbReference type="ARBA" id="ARBA00022691"/>
    </source>
</evidence>
<dbReference type="SMART" id="SM00729">
    <property type="entry name" value="Elp3"/>
    <property type="match status" value="1"/>
</dbReference>